<keyword evidence="1" id="KW-0812">Transmembrane</keyword>
<dbReference type="Proteomes" id="UP000076532">
    <property type="component" value="Unassembled WGS sequence"/>
</dbReference>
<sequence>MSDVRFDRHIQPNDLKRLFIRAARARRLDLDMVDFRPPALGLSRWAFMSVRYGGGTGGGGCAGGVATVSLIPRLRSLRRGAWKLWILICDGLCKFAMVFWLLDAGLWLI</sequence>
<accession>A0A167XN97</accession>
<dbReference type="EMBL" id="KV417752">
    <property type="protein sequence ID" value="KZP07396.1"/>
    <property type="molecule type" value="Genomic_DNA"/>
</dbReference>
<evidence type="ECO:0000313" key="3">
    <source>
        <dbReference type="Proteomes" id="UP000076532"/>
    </source>
</evidence>
<gene>
    <name evidence="2" type="ORF">FIBSPDRAFT_287436</name>
</gene>
<protein>
    <submittedName>
        <fullName evidence="2">Uncharacterized protein</fullName>
    </submittedName>
</protein>
<keyword evidence="1" id="KW-0472">Membrane</keyword>
<feature type="transmembrane region" description="Helical" evidence="1">
    <location>
        <begin position="82"/>
        <end position="102"/>
    </location>
</feature>
<proteinExistence type="predicted"/>
<evidence type="ECO:0000313" key="2">
    <source>
        <dbReference type="EMBL" id="KZP07396.1"/>
    </source>
</evidence>
<reference evidence="2 3" key="1">
    <citation type="journal article" date="2016" name="Mol. Biol. Evol.">
        <title>Comparative Genomics of Early-Diverging Mushroom-Forming Fungi Provides Insights into the Origins of Lignocellulose Decay Capabilities.</title>
        <authorList>
            <person name="Nagy L.G."/>
            <person name="Riley R."/>
            <person name="Tritt A."/>
            <person name="Adam C."/>
            <person name="Daum C."/>
            <person name="Floudas D."/>
            <person name="Sun H."/>
            <person name="Yadav J.S."/>
            <person name="Pangilinan J."/>
            <person name="Larsson K.H."/>
            <person name="Matsuura K."/>
            <person name="Barry K."/>
            <person name="Labutti K."/>
            <person name="Kuo R."/>
            <person name="Ohm R.A."/>
            <person name="Bhattacharya S.S."/>
            <person name="Shirouzu T."/>
            <person name="Yoshinaga Y."/>
            <person name="Martin F.M."/>
            <person name="Grigoriev I.V."/>
            <person name="Hibbett D.S."/>
        </authorList>
    </citation>
    <scope>NUCLEOTIDE SEQUENCE [LARGE SCALE GENOMIC DNA]</scope>
    <source>
        <strain evidence="2 3">CBS 109695</strain>
    </source>
</reference>
<organism evidence="2 3">
    <name type="scientific">Athelia psychrophila</name>
    <dbReference type="NCBI Taxonomy" id="1759441"/>
    <lineage>
        <taxon>Eukaryota</taxon>
        <taxon>Fungi</taxon>
        <taxon>Dikarya</taxon>
        <taxon>Basidiomycota</taxon>
        <taxon>Agaricomycotina</taxon>
        <taxon>Agaricomycetes</taxon>
        <taxon>Agaricomycetidae</taxon>
        <taxon>Atheliales</taxon>
        <taxon>Atheliaceae</taxon>
        <taxon>Athelia</taxon>
    </lineage>
</organism>
<keyword evidence="1" id="KW-1133">Transmembrane helix</keyword>
<name>A0A167XN97_9AGAM</name>
<keyword evidence="3" id="KW-1185">Reference proteome</keyword>
<evidence type="ECO:0000256" key="1">
    <source>
        <dbReference type="SAM" id="Phobius"/>
    </source>
</evidence>
<dbReference type="AlphaFoldDB" id="A0A167XN97"/>